<dbReference type="PROSITE" id="PS51257">
    <property type="entry name" value="PROKAR_LIPOPROTEIN"/>
    <property type="match status" value="1"/>
</dbReference>
<feature type="domain" description="Ketopantoate reductase N-terminal" evidence="9">
    <location>
        <begin position="11"/>
        <end position="178"/>
    </location>
</feature>
<organism evidence="11 12">
    <name type="scientific">Acinetobacter bouvetii</name>
    <dbReference type="NCBI Taxonomy" id="202951"/>
    <lineage>
        <taxon>Bacteria</taxon>
        <taxon>Pseudomonadati</taxon>
        <taxon>Pseudomonadota</taxon>
        <taxon>Gammaproteobacteria</taxon>
        <taxon>Moraxellales</taxon>
        <taxon>Moraxellaceae</taxon>
        <taxon>Acinetobacter</taxon>
    </lineage>
</organism>
<dbReference type="GO" id="GO:0015940">
    <property type="term" value="P:pantothenate biosynthetic process"/>
    <property type="evidence" value="ECO:0007669"/>
    <property type="project" value="UniProtKB-UniPathway"/>
</dbReference>
<evidence type="ECO:0000256" key="6">
    <source>
        <dbReference type="ARBA" id="ARBA00032024"/>
    </source>
</evidence>
<keyword evidence="5 11" id="KW-0560">Oxidoreductase</keyword>
<keyword evidence="4" id="KW-0566">Pantothenate biosynthesis</keyword>
<evidence type="ECO:0000259" key="9">
    <source>
        <dbReference type="Pfam" id="PF02558"/>
    </source>
</evidence>
<dbReference type="EMBL" id="SGSU01000013">
    <property type="protein sequence ID" value="RZG65911.1"/>
    <property type="molecule type" value="Genomic_DNA"/>
</dbReference>
<dbReference type="NCBIfam" id="NF005089">
    <property type="entry name" value="PRK06522.1-4"/>
    <property type="match status" value="1"/>
</dbReference>
<comment type="catalytic activity">
    <reaction evidence="7">
        <text>(R)-pantoate + NADP(+) = 2-dehydropantoate + NADPH + H(+)</text>
        <dbReference type="Rhea" id="RHEA:16233"/>
        <dbReference type="ChEBI" id="CHEBI:11561"/>
        <dbReference type="ChEBI" id="CHEBI:15378"/>
        <dbReference type="ChEBI" id="CHEBI:15980"/>
        <dbReference type="ChEBI" id="CHEBI:57783"/>
        <dbReference type="ChEBI" id="CHEBI:58349"/>
        <dbReference type="EC" id="1.1.1.169"/>
    </reaction>
</comment>
<keyword evidence="8" id="KW-0812">Transmembrane</keyword>
<dbReference type="PANTHER" id="PTHR21708">
    <property type="entry name" value="PROBABLE 2-DEHYDROPANTOATE 2-REDUCTASE"/>
    <property type="match status" value="1"/>
</dbReference>
<dbReference type="EC" id="1.1.1.169" evidence="2"/>
<reference evidence="11 12" key="1">
    <citation type="submission" date="2019-02" db="EMBL/GenBank/DDBJ databases">
        <title>The Batch Genome Submission of Acinetobacter spp. strains.</title>
        <authorList>
            <person name="Qin J."/>
            <person name="Hu Y."/>
            <person name="Ye H."/>
            <person name="Wei L."/>
            <person name="Feng Y."/>
            <person name="Zong Z."/>
        </authorList>
    </citation>
    <scope>NUCLEOTIDE SEQUENCE [LARGE SCALE GENOMIC DNA]</scope>
    <source>
        <strain evidence="11 12">WCHABo060081</strain>
    </source>
</reference>
<gene>
    <name evidence="11" type="ORF">EXE25_12190</name>
</gene>
<feature type="domain" description="Ketopantoate reductase C-terminal" evidence="10">
    <location>
        <begin position="205"/>
        <end position="324"/>
    </location>
</feature>
<dbReference type="Gene3D" id="1.10.1040.10">
    <property type="entry name" value="N-(1-d-carboxylethyl)-l-norvaline Dehydrogenase, domain 2"/>
    <property type="match status" value="1"/>
</dbReference>
<evidence type="ECO:0000256" key="4">
    <source>
        <dbReference type="ARBA" id="ARBA00022655"/>
    </source>
</evidence>
<dbReference type="InterPro" id="IPR013752">
    <property type="entry name" value="KPA_reductase"/>
</dbReference>
<protein>
    <recommendedName>
        <fullName evidence="3">2-dehydropantoate 2-reductase</fullName>
        <ecNumber evidence="2">1.1.1.169</ecNumber>
    </recommendedName>
    <alternativeName>
        <fullName evidence="6">Ketopantoate reductase</fullName>
    </alternativeName>
</protein>
<dbReference type="UniPathway" id="UPA00028">
    <property type="reaction ID" value="UER00004"/>
</dbReference>
<evidence type="ECO:0000256" key="1">
    <source>
        <dbReference type="ARBA" id="ARBA00004994"/>
    </source>
</evidence>
<name>A0A4Q7AVB0_9GAMM</name>
<dbReference type="PANTHER" id="PTHR21708:SF45">
    <property type="entry name" value="2-DEHYDROPANTOATE 2-REDUCTASE"/>
    <property type="match status" value="1"/>
</dbReference>
<dbReference type="InterPro" id="IPR008927">
    <property type="entry name" value="6-PGluconate_DH-like_C_sf"/>
</dbReference>
<dbReference type="Gene3D" id="3.40.50.720">
    <property type="entry name" value="NAD(P)-binding Rossmann-like Domain"/>
    <property type="match status" value="1"/>
</dbReference>
<dbReference type="SUPFAM" id="SSF48179">
    <property type="entry name" value="6-phosphogluconate dehydrogenase C-terminal domain-like"/>
    <property type="match status" value="1"/>
</dbReference>
<evidence type="ECO:0000259" key="10">
    <source>
        <dbReference type="Pfam" id="PF08546"/>
    </source>
</evidence>
<evidence type="ECO:0000256" key="2">
    <source>
        <dbReference type="ARBA" id="ARBA00013014"/>
    </source>
</evidence>
<comment type="pathway">
    <text evidence="1">Cofactor biosynthesis; (R)-pantothenate biosynthesis; (R)-pantoate from 3-methyl-2-oxobutanoate: step 2/2.</text>
</comment>
<evidence type="ECO:0000256" key="7">
    <source>
        <dbReference type="ARBA" id="ARBA00048793"/>
    </source>
</evidence>
<evidence type="ECO:0000256" key="5">
    <source>
        <dbReference type="ARBA" id="ARBA00023002"/>
    </source>
</evidence>
<keyword evidence="8" id="KW-1133">Transmembrane helix</keyword>
<feature type="transmembrane region" description="Helical" evidence="8">
    <location>
        <begin position="12"/>
        <end position="29"/>
    </location>
</feature>
<dbReference type="InterPro" id="IPR013328">
    <property type="entry name" value="6PGD_dom2"/>
</dbReference>
<evidence type="ECO:0000313" key="12">
    <source>
        <dbReference type="Proteomes" id="UP000293483"/>
    </source>
</evidence>
<dbReference type="Pfam" id="PF02558">
    <property type="entry name" value="ApbA"/>
    <property type="match status" value="1"/>
</dbReference>
<dbReference type="Proteomes" id="UP000293483">
    <property type="component" value="Unassembled WGS sequence"/>
</dbReference>
<dbReference type="InterPro" id="IPR013332">
    <property type="entry name" value="KPR_N"/>
</dbReference>
<keyword evidence="8" id="KW-0472">Membrane</keyword>
<dbReference type="InterPro" id="IPR051402">
    <property type="entry name" value="KPR-Related"/>
</dbReference>
<dbReference type="SUPFAM" id="SSF51735">
    <property type="entry name" value="NAD(P)-binding Rossmann-fold domains"/>
    <property type="match status" value="1"/>
</dbReference>
<dbReference type="Pfam" id="PF08546">
    <property type="entry name" value="ApbA_C"/>
    <property type="match status" value="1"/>
</dbReference>
<dbReference type="InterPro" id="IPR036291">
    <property type="entry name" value="NAD(P)-bd_dom_sf"/>
</dbReference>
<evidence type="ECO:0000256" key="3">
    <source>
        <dbReference type="ARBA" id="ARBA00019465"/>
    </source>
</evidence>
<evidence type="ECO:0000256" key="8">
    <source>
        <dbReference type="SAM" id="Phobius"/>
    </source>
</evidence>
<evidence type="ECO:0000313" key="11">
    <source>
        <dbReference type="EMBL" id="RZG65911.1"/>
    </source>
</evidence>
<dbReference type="GO" id="GO:0005737">
    <property type="term" value="C:cytoplasm"/>
    <property type="evidence" value="ECO:0007669"/>
    <property type="project" value="TreeGrafter"/>
</dbReference>
<dbReference type="AlphaFoldDB" id="A0A4Q7AVB0"/>
<proteinExistence type="predicted"/>
<sequence>MEAEVKPDSKILVYGAGAIGCVVAARLILAGHNVSLLARGENYQHIKAYGIQLDDLTGQHHIHPVQVVSDQDDLEAQDYIFITTKFQALTEIMPNLQRMLHQGTKIIPLINGIPFWYFYGIAEHQPVPAIRVLDPQNKLIQQFPLRHLIGAVVFITAQLQGFGQVQSTNPYLLIFGEPNHQGSARLQEVAQLFVNSGIEARQVENIRDQIWTKVMANLSSNPLSVVANTTLEHIYAHANLSPISQAITQEVRSVAACYGARISIDPNTFMQLGAEMGPIYTSMWHDYQDKKTLELASIADAVFELAEQYGCELPVTRIIYDLSQFLSAQSRTNEELSI</sequence>
<accession>A0A4Q7AVB0</accession>
<comment type="caution">
    <text evidence="11">The sequence shown here is derived from an EMBL/GenBank/DDBJ whole genome shotgun (WGS) entry which is preliminary data.</text>
</comment>
<dbReference type="GO" id="GO:0008677">
    <property type="term" value="F:2-dehydropantoate 2-reductase activity"/>
    <property type="evidence" value="ECO:0007669"/>
    <property type="project" value="UniProtKB-EC"/>
</dbReference>